<feature type="region of interest" description="Disordered" evidence="1">
    <location>
        <begin position="131"/>
        <end position="151"/>
    </location>
</feature>
<dbReference type="EC" id="3.5.1.84" evidence="3"/>
<dbReference type="KEGG" id="sapo:SAPIO_CDS5200"/>
<dbReference type="Proteomes" id="UP000028545">
    <property type="component" value="Unassembled WGS sequence"/>
</dbReference>
<dbReference type="PANTHER" id="PTHR11895:SF7">
    <property type="entry name" value="GLUTAMYL-TRNA(GLN) AMIDOTRANSFERASE SUBUNIT A, MITOCHONDRIAL"/>
    <property type="match status" value="1"/>
</dbReference>
<dbReference type="OMA" id="HWERIDA"/>
<keyword evidence="3" id="KW-0378">Hydrolase</keyword>
<feature type="domain" description="Amidase" evidence="2">
    <location>
        <begin position="29"/>
        <end position="239"/>
    </location>
</feature>
<dbReference type="EMBL" id="JOWA01000098">
    <property type="protein sequence ID" value="KEZ42790.1"/>
    <property type="molecule type" value="Genomic_DNA"/>
</dbReference>
<accession>A0A084G628</accession>
<dbReference type="PANTHER" id="PTHR11895">
    <property type="entry name" value="TRANSAMIDASE"/>
    <property type="match status" value="1"/>
</dbReference>
<comment type="caution">
    <text evidence="3">The sequence shown here is derived from an EMBL/GenBank/DDBJ whole genome shotgun (WGS) entry which is preliminary data.</text>
</comment>
<dbReference type="Pfam" id="PF01425">
    <property type="entry name" value="Amidase"/>
    <property type="match status" value="1"/>
</dbReference>
<dbReference type="SUPFAM" id="SSF75304">
    <property type="entry name" value="Amidase signature (AS) enzymes"/>
    <property type="match status" value="1"/>
</dbReference>
<dbReference type="RefSeq" id="XP_016642589.1">
    <property type="nucleotide sequence ID" value="XM_016787574.1"/>
</dbReference>
<dbReference type="InterPro" id="IPR000120">
    <property type="entry name" value="Amidase"/>
</dbReference>
<dbReference type="GO" id="GO:0018750">
    <property type="term" value="F:biuret amidohydrolase activity"/>
    <property type="evidence" value="ECO:0007669"/>
    <property type="project" value="UniProtKB-EC"/>
</dbReference>
<keyword evidence="4" id="KW-1185">Reference proteome</keyword>
<reference evidence="3 4" key="1">
    <citation type="journal article" date="2014" name="Genome Announc.">
        <title>Draft genome sequence of the pathogenic fungus Scedosporium apiospermum.</title>
        <authorList>
            <person name="Vandeputte P."/>
            <person name="Ghamrawi S."/>
            <person name="Rechenmann M."/>
            <person name="Iltis A."/>
            <person name="Giraud S."/>
            <person name="Fleury M."/>
            <person name="Thornton C."/>
            <person name="Delhaes L."/>
            <person name="Meyer W."/>
            <person name="Papon N."/>
            <person name="Bouchara J.P."/>
        </authorList>
    </citation>
    <scope>NUCLEOTIDE SEQUENCE [LARGE SCALE GENOMIC DNA]</scope>
    <source>
        <strain evidence="3 4">IHEM 14462</strain>
    </source>
</reference>
<evidence type="ECO:0000259" key="2">
    <source>
        <dbReference type="Pfam" id="PF01425"/>
    </source>
</evidence>
<sequence length="373" mass="40202">MVPRFCSLTAAQALGLLKDNTITVEEYALSLLDRIKERDSIVKAWAYLDPAFVLGQARTLDQIPHDQRGPLHGLAVGVKDIMNTKDMSTQFGSPIYQGHQAGFDSSAVAILRAAGSLIFGKTTTTEFAVANSGPETANPHDPNRTPGSSSCRSAAAIADLQVPLSLGAQTGGSIIRPASFTVVFAMKPTFNAIPLEGQTVFAPTFVTFGFFAHSIEDLQLLANVFALRDDKPPEDTPLGVNVEEASFPSGVADAKTLERIQKVIILGEAQVSFLKEYQVGKAELAEGIRDIVENTSNISHKEWMEASDTAVDEAPLGLGDMGSATFNTMWMGFHMPVINISLEAPRFCDQLLLRTSKVLSETLMAQGSWEGRL</sequence>
<dbReference type="InterPro" id="IPR023631">
    <property type="entry name" value="Amidase_dom"/>
</dbReference>
<dbReference type="GeneID" id="27724272"/>
<gene>
    <name evidence="3" type="ORF">SAPIO_CDS5200</name>
</gene>
<evidence type="ECO:0000256" key="1">
    <source>
        <dbReference type="SAM" id="MobiDB-lite"/>
    </source>
</evidence>
<proteinExistence type="predicted"/>
<evidence type="ECO:0000313" key="3">
    <source>
        <dbReference type="EMBL" id="KEZ42790.1"/>
    </source>
</evidence>
<name>A0A084G628_PSEDA</name>
<organism evidence="3 4">
    <name type="scientific">Pseudallescheria apiosperma</name>
    <name type="common">Scedosporium apiospermum</name>
    <dbReference type="NCBI Taxonomy" id="563466"/>
    <lineage>
        <taxon>Eukaryota</taxon>
        <taxon>Fungi</taxon>
        <taxon>Dikarya</taxon>
        <taxon>Ascomycota</taxon>
        <taxon>Pezizomycotina</taxon>
        <taxon>Sordariomycetes</taxon>
        <taxon>Hypocreomycetidae</taxon>
        <taxon>Microascales</taxon>
        <taxon>Microascaceae</taxon>
        <taxon>Scedosporium</taxon>
    </lineage>
</organism>
<protein>
    <submittedName>
        <fullName evidence="3">Biuret amidohydrolase</fullName>
        <ecNumber evidence="3">3.5.1.84</ecNumber>
    </submittedName>
</protein>
<dbReference type="InterPro" id="IPR036928">
    <property type="entry name" value="AS_sf"/>
</dbReference>
<evidence type="ECO:0000313" key="4">
    <source>
        <dbReference type="Proteomes" id="UP000028545"/>
    </source>
</evidence>
<dbReference type="VEuPathDB" id="FungiDB:SAPIO_CDS5200"/>
<dbReference type="OrthoDB" id="6428749at2759"/>
<dbReference type="AlphaFoldDB" id="A0A084G628"/>
<dbReference type="Gene3D" id="3.90.1300.10">
    <property type="entry name" value="Amidase signature (AS) domain"/>
    <property type="match status" value="1"/>
</dbReference>
<dbReference type="HOGENOM" id="CLU_009600_0_0_1"/>